<dbReference type="SUPFAM" id="SSF53920">
    <property type="entry name" value="Fe-only hydrogenase"/>
    <property type="match status" value="1"/>
</dbReference>
<dbReference type="Gene3D" id="3.30.70.20">
    <property type="match status" value="2"/>
</dbReference>
<evidence type="ECO:0000313" key="7">
    <source>
        <dbReference type="Proteomes" id="UP000476055"/>
    </source>
</evidence>
<dbReference type="InterPro" id="IPR009016">
    <property type="entry name" value="Fe_hydrogenase"/>
</dbReference>
<dbReference type="CDD" id="cd10549">
    <property type="entry name" value="MtMvhB_like"/>
    <property type="match status" value="1"/>
</dbReference>
<dbReference type="EMBL" id="VUMU01000017">
    <property type="protein sequence ID" value="MST58938.1"/>
    <property type="molecule type" value="Genomic_DNA"/>
</dbReference>
<evidence type="ECO:0000259" key="5">
    <source>
        <dbReference type="PROSITE" id="PS51379"/>
    </source>
</evidence>
<dbReference type="RefSeq" id="WP_154497746.1">
    <property type="nucleotide sequence ID" value="NZ_VUMU01000017.1"/>
</dbReference>
<dbReference type="NCBIfam" id="TIGR04105">
    <property type="entry name" value="FeFe_hydrog_B1"/>
    <property type="match status" value="1"/>
</dbReference>
<dbReference type="Pfam" id="PF13187">
    <property type="entry name" value="Fer4_9"/>
    <property type="match status" value="1"/>
</dbReference>
<feature type="domain" description="4Fe-4S ferredoxin-type" evidence="5">
    <location>
        <begin position="190"/>
        <end position="219"/>
    </location>
</feature>
<dbReference type="PROSITE" id="PS51379">
    <property type="entry name" value="4FE4S_FER_2"/>
    <property type="match status" value="3"/>
</dbReference>
<feature type="region of interest" description="Disordered" evidence="4">
    <location>
        <begin position="487"/>
        <end position="506"/>
    </location>
</feature>
<evidence type="ECO:0000256" key="4">
    <source>
        <dbReference type="SAM" id="MobiDB-lite"/>
    </source>
</evidence>
<feature type="domain" description="4Fe-4S ferredoxin-type" evidence="5">
    <location>
        <begin position="114"/>
        <end position="143"/>
    </location>
</feature>
<dbReference type="InterPro" id="IPR050340">
    <property type="entry name" value="Cytosolic_Fe-S_CAF"/>
</dbReference>
<organism evidence="6 7">
    <name type="scientific">Waltera intestinalis</name>
    <dbReference type="NCBI Taxonomy" id="2606635"/>
    <lineage>
        <taxon>Bacteria</taxon>
        <taxon>Bacillati</taxon>
        <taxon>Bacillota</taxon>
        <taxon>Clostridia</taxon>
        <taxon>Lachnospirales</taxon>
        <taxon>Lachnospiraceae</taxon>
        <taxon>Waltera</taxon>
    </lineage>
</organism>
<keyword evidence="7" id="KW-1185">Reference proteome</keyword>
<dbReference type="Proteomes" id="UP000476055">
    <property type="component" value="Unassembled WGS sequence"/>
</dbReference>
<dbReference type="InterPro" id="IPR017900">
    <property type="entry name" value="4Fe4S_Fe_S_CS"/>
</dbReference>
<evidence type="ECO:0000256" key="1">
    <source>
        <dbReference type="ARBA" id="ARBA00022723"/>
    </source>
</evidence>
<gene>
    <name evidence="6" type="ORF">FYJ59_11925</name>
</gene>
<evidence type="ECO:0000256" key="3">
    <source>
        <dbReference type="ARBA" id="ARBA00023014"/>
    </source>
</evidence>
<keyword evidence="2" id="KW-0408">Iron</keyword>
<feature type="compositionally biased region" description="Acidic residues" evidence="4">
    <location>
        <begin position="494"/>
        <end position="506"/>
    </location>
</feature>
<protein>
    <submittedName>
        <fullName evidence="6">4Fe-4S dicluster domain-containing protein</fullName>
    </submittedName>
</protein>
<dbReference type="PROSITE" id="PS00198">
    <property type="entry name" value="4FE4S_FER_1"/>
    <property type="match status" value="2"/>
</dbReference>
<dbReference type="InterPro" id="IPR017896">
    <property type="entry name" value="4Fe4S_Fe-S-bd"/>
</dbReference>
<dbReference type="GO" id="GO:0046872">
    <property type="term" value="F:metal ion binding"/>
    <property type="evidence" value="ECO:0007669"/>
    <property type="project" value="UniProtKB-KW"/>
</dbReference>
<evidence type="ECO:0000313" key="6">
    <source>
        <dbReference type="EMBL" id="MST58938.1"/>
    </source>
</evidence>
<comment type="caution">
    <text evidence="6">The sequence shown here is derived from an EMBL/GenBank/DDBJ whole genome shotgun (WGS) entry which is preliminary data.</text>
</comment>
<dbReference type="Pfam" id="PF02906">
    <property type="entry name" value="Fe_hyd_lg_C"/>
    <property type="match status" value="1"/>
</dbReference>
<dbReference type="Gene3D" id="3.40.950.10">
    <property type="entry name" value="Fe-only Hydrogenase (Larger Subunit), Chain L, domain 3"/>
    <property type="match status" value="1"/>
</dbReference>
<sequence length="506" mass="55377">MRGIDTPVRQRRRRVFKEVANLAYNSTNLKDDMEALPYKIVDYEESEFWESVYRDRAIIRERIRLAMGMSLRPENREHPGHLTQGLEESNIDEKYYEPPLMQVIPSACNACPENRYEVTSSCMGCLAHPCQSVCPKGAISMKNGKSVIDQEKCIKCGKCREICPYDAICHKERPCKAACGIGAITSDHVGRAVIDNEKCVSCGQCMVSCPFGAIADKSQIFQLIRAMQSGRKIIAQVAPAFAGQFGPKVTPEMFKTALKELGFADVYETALGADMGCMAEAEHYVKEVATGKQQFALTSCCPSWSVMAKNLFPETIDKISNELTPMVATARLIKQEHPDASVVFIGPCASKKLEASRRTVRSDVDFVITFEELTGMFEAKGILLDEIKAMDEMKDATAAGRGYGVAGGVANAIKECIEKYYPGTPVNIQHAESLAECKKALLLAKAGKMNGCLIEGMACPGGCIAGAGTNIAIPVAAKAVDKFKNEAEKKVPDESVDQEMVELEKK</sequence>
<accession>A0A6L5YLS5</accession>
<name>A0A6L5YLS5_9FIRM</name>
<keyword evidence="1" id="KW-0479">Metal-binding</keyword>
<dbReference type="InterPro" id="IPR027631">
    <property type="entry name" value="Mono_FeFe_hydrog"/>
</dbReference>
<dbReference type="Pfam" id="PF00037">
    <property type="entry name" value="Fer4"/>
    <property type="match status" value="1"/>
</dbReference>
<feature type="domain" description="4Fe-4S ferredoxin-type" evidence="5">
    <location>
        <begin position="144"/>
        <end position="173"/>
    </location>
</feature>
<dbReference type="PANTHER" id="PTHR11615">
    <property type="entry name" value="NITRATE, FORMATE, IRON DEHYDROGENASE"/>
    <property type="match status" value="1"/>
</dbReference>
<dbReference type="GO" id="GO:0051536">
    <property type="term" value="F:iron-sulfur cluster binding"/>
    <property type="evidence" value="ECO:0007669"/>
    <property type="project" value="UniProtKB-KW"/>
</dbReference>
<reference evidence="6 7" key="1">
    <citation type="submission" date="2019-08" db="EMBL/GenBank/DDBJ databases">
        <title>In-depth cultivation of the pig gut microbiome towards novel bacterial diversity and tailored functional studies.</title>
        <authorList>
            <person name="Wylensek D."/>
            <person name="Hitch T.C.A."/>
            <person name="Clavel T."/>
        </authorList>
    </citation>
    <scope>NUCLEOTIDE SEQUENCE [LARGE SCALE GENOMIC DNA]</scope>
    <source>
        <strain evidence="6 7">WCA3-601-WT-6H</strain>
    </source>
</reference>
<dbReference type="SUPFAM" id="SSF54862">
    <property type="entry name" value="4Fe-4S ferredoxins"/>
    <property type="match status" value="1"/>
</dbReference>
<keyword evidence="3" id="KW-0411">Iron-sulfur</keyword>
<proteinExistence type="predicted"/>
<evidence type="ECO:0000256" key="2">
    <source>
        <dbReference type="ARBA" id="ARBA00023004"/>
    </source>
</evidence>
<dbReference type="InterPro" id="IPR004108">
    <property type="entry name" value="Fe_hydrogenase_lsu_C"/>
</dbReference>
<dbReference type="AlphaFoldDB" id="A0A6L5YLS5"/>